<feature type="domain" description="HTH lysR-type" evidence="5">
    <location>
        <begin position="4"/>
        <end position="61"/>
    </location>
</feature>
<dbReference type="PROSITE" id="PS50931">
    <property type="entry name" value="HTH_LYSR"/>
    <property type="match status" value="1"/>
</dbReference>
<evidence type="ECO:0000256" key="1">
    <source>
        <dbReference type="ARBA" id="ARBA00009437"/>
    </source>
</evidence>
<dbReference type="InterPro" id="IPR000847">
    <property type="entry name" value="LysR_HTH_N"/>
</dbReference>
<sequence>MHGTELAELSTFLAVARYRSFRQAAVERGVAASAISHTIRSLEERVGVRLFHRTTRSVSLTEAGARFHSELHPAFEQIEKALDSLNSFRGTPFGTVRINVPTSIAPFVLHDVMGPLLRQNPGLHLDIVATDRLVDIVEQGFDAGIRFGERLMQDMIAVRIKPTLRFSVVGSPAYLAGRKTPVMPADLREHACIRYRYPSGIIYNWQFEKNGEAVDVEVNGPITLDDQELMVEAALQGCGLAYVWENHVMRHLASGALIRCLDDWCAPDDGLCLYYPSRRYLSAGLRAVINMLKTGS</sequence>
<dbReference type="RefSeq" id="WP_181057409.1">
    <property type="nucleotide sequence ID" value="NZ_JACDTY010000004.1"/>
</dbReference>
<dbReference type="InterPro" id="IPR005119">
    <property type="entry name" value="LysR_subst-bd"/>
</dbReference>
<dbReference type="GO" id="GO:0043565">
    <property type="term" value="F:sequence-specific DNA binding"/>
    <property type="evidence" value="ECO:0007669"/>
    <property type="project" value="TreeGrafter"/>
</dbReference>
<reference evidence="6 7" key="1">
    <citation type="submission" date="2020-07" db="EMBL/GenBank/DDBJ databases">
        <title>Definition of the novel symbiovar canariense within Mesorhizobium novociceri, a new species of genus Mesorhizobium nodulating Cicer canariense in the Caldera de Taburiente National Park (La Palma, Canary Islands).</title>
        <authorList>
            <person name="Leon-Barrios M."/>
            <person name="Perez-Yepez J."/>
            <person name="Flores-Felix J.D."/>
            <person name="Ramirez-Baena M.H."/>
            <person name="Pulido-Suarez L."/>
            <person name="Igual J.M."/>
            <person name="Velazquez E."/>
            <person name="Peix A."/>
        </authorList>
    </citation>
    <scope>NUCLEOTIDE SEQUENCE [LARGE SCALE GENOMIC DNA]</scope>
    <source>
        <strain evidence="6 7">CCANP35</strain>
    </source>
</reference>
<proteinExistence type="inferred from homology"/>
<dbReference type="AlphaFoldDB" id="A0A838B1N5"/>
<evidence type="ECO:0000259" key="5">
    <source>
        <dbReference type="PROSITE" id="PS50931"/>
    </source>
</evidence>
<keyword evidence="3" id="KW-0238">DNA-binding</keyword>
<dbReference type="CDD" id="cd08474">
    <property type="entry name" value="PBP2_CrgA_like_5"/>
    <property type="match status" value="1"/>
</dbReference>
<evidence type="ECO:0000313" key="7">
    <source>
        <dbReference type="Proteomes" id="UP000558284"/>
    </source>
</evidence>
<accession>A0A838B1N5</accession>
<protein>
    <submittedName>
        <fullName evidence="6">LysR family transcriptional regulator</fullName>
    </submittedName>
</protein>
<dbReference type="FunFam" id="1.10.10.10:FF:000001">
    <property type="entry name" value="LysR family transcriptional regulator"/>
    <property type="match status" value="1"/>
</dbReference>
<keyword evidence="7" id="KW-1185">Reference proteome</keyword>
<comment type="similarity">
    <text evidence="1">Belongs to the LysR transcriptional regulatory family.</text>
</comment>
<dbReference type="SUPFAM" id="SSF53850">
    <property type="entry name" value="Periplasmic binding protein-like II"/>
    <property type="match status" value="1"/>
</dbReference>
<evidence type="ECO:0000256" key="4">
    <source>
        <dbReference type="ARBA" id="ARBA00023163"/>
    </source>
</evidence>
<gene>
    <name evidence="6" type="ORF">H0241_10840</name>
</gene>
<dbReference type="GO" id="GO:0006351">
    <property type="term" value="P:DNA-templated transcription"/>
    <property type="evidence" value="ECO:0007669"/>
    <property type="project" value="TreeGrafter"/>
</dbReference>
<dbReference type="Gene3D" id="3.40.190.290">
    <property type="match status" value="1"/>
</dbReference>
<keyword evidence="4" id="KW-0804">Transcription</keyword>
<dbReference type="InterPro" id="IPR036390">
    <property type="entry name" value="WH_DNA-bd_sf"/>
</dbReference>
<evidence type="ECO:0000256" key="3">
    <source>
        <dbReference type="ARBA" id="ARBA00023125"/>
    </source>
</evidence>
<comment type="caution">
    <text evidence="6">The sequence shown here is derived from an EMBL/GenBank/DDBJ whole genome shotgun (WGS) entry which is preliminary data.</text>
</comment>
<dbReference type="InterPro" id="IPR058163">
    <property type="entry name" value="LysR-type_TF_proteobact-type"/>
</dbReference>
<dbReference type="Gene3D" id="1.10.10.10">
    <property type="entry name" value="Winged helix-like DNA-binding domain superfamily/Winged helix DNA-binding domain"/>
    <property type="match status" value="1"/>
</dbReference>
<dbReference type="EMBL" id="JACDTY010000004">
    <property type="protein sequence ID" value="MBA1140748.1"/>
    <property type="molecule type" value="Genomic_DNA"/>
</dbReference>
<dbReference type="GO" id="GO:0003700">
    <property type="term" value="F:DNA-binding transcription factor activity"/>
    <property type="evidence" value="ECO:0007669"/>
    <property type="project" value="InterPro"/>
</dbReference>
<dbReference type="SUPFAM" id="SSF46785">
    <property type="entry name" value="Winged helix' DNA-binding domain"/>
    <property type="match status" value="1"/>
</dbReference>
<name>A0A838B1N5_9HYPH</name>
<dbReference type="PANTHER" id="PTHR30537">
    <property type="entry name" value="HTH-TYPE TRANSCRIPTIONAL REGULATOR"/>
    <property type="match status" value="1"/>
</dbReference>
<evidence type="ECO:0000256" key="2">
    <source>
        <dbReference type="ARBA" id="ARBA00023015"/>
    </source>
</evidence>
<evidence type="ECO:0000313" key="6">
    <source>
        <dbReference type="EMBL" id="MBA1140748.1"/>
    </source>
</evidence>
<dbReference type="PANTHER" id="PTHR30537:SF1">
    <property type="entry name" value="HTH-TYPE TRANSCRIPTIONAL REGULATOR PGRR"/>
    <property type="match status" value="1"/>
</dbReference>
<dbReference type="InterPro" id="IPR036388">
    <property type="entry name" value="WH-like_DNA-bd_sf"/>
</dbReference>
<dbReference type="Proteomes" id="UP000558284">
    <property type="component" value="Unassembled WGS sequence"/>
</dbReference>
<keyword evidence="2" id="KW-0805">Transcription regulation</keyword>
<organism evidence="6 7">
    <name type="scientific">Mesorhizobium neociceri</name>
    <dbReference type="NCBI Taxonomy" id="1307853"/>
    <lineage>
        <taxon>Bacteria</taxon>
        <taxon>Pseudomonadati</taxon>
        <taxon>Pseudomonadota</taxon>
        <taxon>Alphaproteobacteria</taxon>
        <taxon>Hyphomicrobiales</taxon>
        <taxon>Phyllobacteriaceae</taxon>
        <taxon>Mesorhizobium</taxon>
    </lineage>
</organism>
<dbReference type="Pfam" id="PF00126">
    <property type="entry name" value="HTH_1"/>
    <property type="match status" value="1"/>
</dbReference>
<dbReference type="Pfam" id="PF03466">
    <property type="entry name" value="LysR_substrate"/>
    <property type="match status" value="1"/>
</dbReference>